<dbReference type="EMBL" id="CM023485">
    <property type="protein sequence ID" value="KAH6930231.1"/>
    <property type="molecule type" value="Genomic_DNA"/>
</dbReference>
<proteinExistence type="predicted"/>
<keyword evidence="2" id="KW-1185">Reference proteome</keyword>
<gene>
    <name evidence="1" type="ORF">HPB50_012137</name>
</gene>
<evidence type="ECO:0000313" key="2">
    <source>
        <dbReference type="Proteomes" id="UP000821845"/>
    </source>
</evidence>
<dbReference type="Proteomes" id="UP000821845">
    <property type="component" value="Chromosome 5"/>
</dbReference>
<comment type="caution">
    <text evidence="1">The sequence shown here is derived from an EMBL/GenBank/DDBJ whole genome shotgun (WGS) entry which is preliminary data.</text>
</comment>
<sequence length="269" mass="29205">MQRDRTYPLSMYGKRQAVGATPARTYETALQIAALAGNKEPLLEVQIGWRTFQALLYAGSSMTSLGAPAARVTVESGAQPKTQEQALRLATGWSLSTTSLKVQNTVGHKQPQSSFLCVPDLFRDIVLGRDFLTATGISVRVSLGGWTVGTDPQCVMPFAKHKRDPATALAIEDGESYHLHSFFEEVLVAPGIENVHQAGTKELQPSMSKVLDDFSHLFSTILGCTTLAQHRTDTGDSVPVRCKLRPVSVKKQKIIKGCVNGLLEQGLII</sequence>
<organism evidence="1 2">
    <name type="scientific">Hyalomma asiaticum</name>
    <name type="common">Tick</name>
    <dbReference type="NCBI Taxonomy" id="266040"/>
    <lineage>
        <taxon>Eukaryota</taxon>
        <taxon>Metazoa</taxon>
        <taxon>Ecdysozoa</taxon>
        <taxon>Arthropoda</taxon>
        <taxon>Chelicerata</taxon>
        <taxon>Arachnida</taxon>
        <taxon>Acari</taxon>
        <taxon>Parasitiformes</taxon>
        <taxon>Ixodida</taxon>
        <taxon>Ixodoidea</taxon>
        <taxon>Ixodidae</taxon>
        <taxon>Hyalomminae</taxon>
        <taxon>Hyalomma</taxon>
    </lineage>
</organism>
<reference evidence="1" key="1">
    <citation type="submission" date="2020-05" db="EMBL/GenBank/DDBJ databases">
        <title>Large-scale comparative analyses of tick genomes elucidate their genetic diversity and vector capacities.</title>
        <authorList>
            <person name="Jia N."/>
            <person name="Wang J."/>
            <person name="Shi W."/>
            <person name="Du L."/>
            <person name="Sun Y."/>
            <person name="Zhan W."/>
            <person name="Jiang J."/>
            <person name="Wang Q."/>
            <person name="Zhang B."/>
            <person name="Ji P."/>
            <person name="Sakyi L.B."/>
            <person name="Cui X."/>
            <person name="Yuan T."/>
            <person name="Jiang B."/>
            <person name="Yang W."/>
            <person name="Lam T.T.-Y."/>
            <person name="Chang Q."/>
            <person name="Ding S."/>
            <person name="Wang X."/>
            <person name="Zhu J."/>
            <person name="Ruan X."/>
            <person name="Zhao L."/>
            <person name="Wei J."/>
            <person name="Que T."/>
            <person name="Du C."/>
            <person name="Cheng J."/>
            <person name="Dai P."/>
            <person name="Han X."/>
            <person name="Huang E."/>
            <person name="Gao Y."/>
            <person name="Liu J."/>
            <person name="Shao H."/>
            <person name="Ye R."/>
            <person name="Li L."/>
            <person name="Wei W."/>
            <person name="Wang X."/>
            <person name="Wang C."/>
            <person name="Yang T."/>
            <person name="Huo Q."/>
            <person name="Li W."/>
            <person name="Guo W."/>
            <person name="Chen H."/>
            <person name="Zhou L."/>
            <person name="Ni X."/>
            <person name="Tian J."/>
            <person name="Zhou Y."/>
            <person name="Sheng Y."/>
            <person name="Liu T."/>
            <person name="Pan Y."/>
            <person name="Xia L."/>
            <person name="Li J."/>
            <person name="Zhao F."/>
            <person name="Cao W."/>
        </authorList>
    </citation>
    <scope>NUCLEOTIDE SEQUENCE</scope>
    <source>
        <strain evidence="1">Hyas-2018</strain>
    </source>
</reference>
<evidence type="ECO:0000313" key="1">
    <source>
        <dbReference type="EMBL" id="KAH6930231.1"/>
    </source>
</evidence>
<accession>A0ACB7S8F6</accession>
<name>A0ACB7S8F6_HYAAI</name>
<protein>
    <submittedName>
        <fullName evidence="1">Uncharacterized protein</fullName>
    </submittedName>
</protein>